<dbReference type="PROSITE" id="PS51688">
    <property type="entry name" value="ICA"/>
    <property type="match status" value="1"/>
</dbReference>
<keyword evidence="4" id="KW-1185">Reference proteome</keyword>
<dbReference type="Proteomes" id="UP001155483">
    <property type="component" value="Unassembled WGS sequence"/>
</dbReference>
<accession>A0A9X3BHL9</accession>
<feature type="coiled-coil region" evidence="1">
    <location>
        <begin position="313"/>
        <end position="358"/>
    </location>
</feature>
<organism evidence="3 4">
    <name type="scientific">Paraflavisolibacter caeni</name>
    <dbReference type="NCBI Taxonomy" id="2982496"/>
    <lineage>
        <taxon>Bacteria</taxon>
        <taxon>Pseudomonadati</taxon>
        <taxon>Bacteroidota</taxon>
        <taxon>Chitinophagia</taxon>
        <taxon>Chitinophagales</taxon>
        <taxon>Chitinophagaceae</taxon>
        <taxon>Paraflavisolibacter</taxon>
    </lineage>
</organism>
<comment type="caution">
    <text evidence="3">The sequence shown here is derived from an EMBL/GenBank/DDBJ whole genome shotgun (WGS) entry which is preliminary data.</text>
</comment>
<sequence length="371" mass="39816">MTKQSFLRLAILLFLIVITINLNTVIAQSNTKYGAYALNANTTGTYNSAFGYAALYKNTTANSNTAIGAWTLYSNKTGLYNTATGTNALFSNASSSYNTASGYNALRDNTASYNTAFGYQALRYNTSGHDNTALGWTALYSNTTGSYNTAIGEGAGPSSSGLSNTTALGRSATTTASNQVRIGNSAVTSIGGYASWSKLSDSRYKSNVKEDVPGLAFIAQLRPVTYTVDIAAMDQALAASMSATNESSEKKPAPLAEEMASQAASAKVIHTGFMAQEVEEIAQKLHYEFSGLDKPKNEADFYGLRYAEFVVPLVKAVQELNAMNKQLKEEVNALKSNNKQLEQRLTKLEALITRNNINDAPTDSNKLVIAR</sequence>
<proteinExistence type="predicted"/>
<dbReference type="Gene3D" id="2.150.10.10">
    <property type="entry name" value="Serralysin-like metalloprotease, C-terminal"/>
    <property type="match status" value="1"/>
</dbReference>
<dbReference type="Pfam" id="PF13884">
    <property type="entry name" value="Peptidase_S74"/>
    <property type="match status" value="1"/>
</dbReference>
<dbReference type="InterPro" id="IPR011049">
    <property type="entry name" value="Serralysin-like_metalloprot_C"/>
</dbReference>
<name>A0A9X3BHL9_9BACT</name>
<reference evidence="3" key="1">
    <citation type="submission" date="2022-09" db="EMBL/GenBank/DDBJ databases">
        <authorList>
            <person name="Yuan C."/>
            <person name="Ke Z."/>
        </authorList>
    </citation>
    <scope>NUCLEOTIDE SEQUENCE</scope>
    <source>
        <strain evidence="3">LB-8</strain>
    </source>
</reference>
<evidence type="ECO:0000256" key="1">
    <source>
        <dbReference type="SAM" id="Coils"/>
    </source>
</evidence>
<dbReference type="RefSeq" id="WP_279297346.1">
    <property type="nucleotide sequence ID" value="NZ_JAOTIF010000008.1"/>
</dbReference>
<feature type="domain" description="Peptidase S74" evidence="2">
    <location>
        <begin position="200"/>
        <end position="331"/>
    </location>
</feature>
<gene>
    <name evidence="3" type="ORF">OCK74_12315</name>
</gene>
<evidence type="ECO:0000313" key="3">
    <source>
        <dbReference type="EMBL" id="MCU7549907.1"/>
    </source>
</evidence>
<reference evidence="3" key="2">
    <citation type="submission" date="2023-04" db="EMBL/GenBank/DDBJ databases">
        <title>Paracnuella aquatica gen. nov., sp. nov., a member of the family Chitinophagaceae isolated from a hot spring.</title>
        <authorList>
            <person name="Wang C."/>
        </authorList>
    </citation>
    <scope>NUCLEOTIDE SEQUENCE</scope>
    <source>
        <strain evidence="3">LB-8</strain>
    </source>
</reference>
<dbReference type="InterPro" id="IPR030392">
    <property type="entry name" value="S74_ICA"/>
</dbReference>
<dbReference type="EMBL" id="JAOTIF010000008">
    <property type="protein sequence ID" value="MCU7549907.1"/>
    <property type="molecule type" value="Genomic_DNA"/>
</dbReference>
<evidence type="ECO:0000259" key="2">
    <source>
        <dbReference type="PROSITE" id="PS51688"/>
    </source>
</evidence>
<protein>
    <submittedName>
        <fullName evidence="3">Tail fiber domain-containing protein</fullName>
    </submittedName>
</protein>
<keyword evidence="1" id="KW-0175">Coiled coil</keyword>
<dbReference type="AlphaFoldDB" id="A0A9X3BHL9"/>
<evidence type="ECO:0000313" key="4">
    <source>
        <dbReference type="Proteomes" id="UP001155483"/>
    </source>
</evidence>